<dbReference type="InterPro" id="IPR038883">
    <property type="entry name" value="AN11006-like"/>
</dbReference>
<name>A0A6A5ZSD0_9PLEO</name>
<proteinExistence type="predicted"/>
<reference evidence="1" key="1">
    <citation type="journal article" date="2020" name="Stud. Mycol.">
        <title>101 Dothideomycetes genomes: a test case for predicting lifestyles and emergence of pathogens.</title>
        <authorList>
            <person name="Haridas S."/>
            <person name="Albert R."/>
            <person name="Binder M."/>
            <person name="Bloem J."/>
            <person name="Labutti K."/>
            <person name="Salamov A."/>
            <person name="Andreopoulos B."/>
            <person name="Baker S."/>
            <person name="Barry K."/>
            <person name="Bills G."/>
            <person name="Bluhm B."/>
            <person name="Cannon C."/>
            <person name="Castanera R."/>
            <person name="Culley D."/>
            <person name="Daum C."/>
            <person name="Ezra D."/>
            <person name="Gonzalez J."/>
            <person name="Henrissat B."/>
            <person name="Kuo A."/>
            <person name="Liang C."/>
            <person name="Lipzen A."/>
            <person name="Lutzoni F."/>
            <person name="Magnuson J."/>
            <person name="Mondo S."/>
            <person name="Nolan M."/>
            <person name="Ohm R."/>
            <person name="Pangilinan J."/>
            <person name="Park H.-J."/>
            <person name="Ramirez L."/>
            <person name="Alfaro M."/>
            <person name="Sun H."/>
            <person name="Tritt A."/>
            <person name="Yoshinaga Y."/>
            <person name="Zwiers L.-H."/>
            <person name="Turgeon B."/>
            <person name="Goodwin S."/>
            <person name="Spatafora J."/>
            <person name="Crous P."/>
            <person name="Grigoriev I."/>
        </authorList>
    </citation>
    <scope>NUCLEOTIDE SEQUENCE</scope>
    <source>
        <strain evidence="1">CBS 627.86</strain>
    </source>
</reference>
<dbReference type="Proteomes" id="UP000799770">
    <property type="component" value="Unassembled WGS sequence"/>
</dbReference>
<protein>
    <submittedName>
        <fullName evidence="1">Uncharacterized protein</fullName>
    </submittedName>
</protein>
<dbReference type="EMBL" id="ML977312">
    <property type="protein sequence ID" value="KAF2121188.1"/>
    <property type="molecule type" value="Genomic_DNA"/>
</dbReference>
<evidence type="ECO:0000313" key="2">
    <source>
        <dbReference type="Proteomes" id="UP000799770"/>
    </source>
</evidence>
<dbReference type="OrthoDB" id="5229512at2759"/>
<keyword evidence="2" id="KW-1185">Reference proteome</keyword>
<dbReference type="PANTHER" id="PTHR42085">
    <property type="entry name" value="F-BOX DOMAIN-CONTAINING PROTEIN"/>
    <property type="match status" value="1"/>
</dbReference>
<dbReference type="AlphaFoldDB" id="A0A6A5ZSD0"/>
<gene>
    <name evidence="1" type="ORF">BDV96DRAFT_594413</name>
</gene>
<accession>A0A6A5ZSD0</accession>
<evidence type="ECO:0000313" key="1">
    <source>
        <dbReference type="EMBL" id="KAF2121188.1"/>
    </source>
</evidence>
<dbReference type="PANTHER" id="PTHR42085:SF2">
    <property type="entry name" value="F-BOX DOMAIN-CONTAINING PROTEIN"/>
    <property type="match status" value="1"/>
</dbReference>
<organism evidence="1 2">
    <name type="scientific">Lophiotrema nucula</name>
    <dbReference type="NCBI Taxonomy" id="690887"/>
    <lineage>
        <taxon>Eukaryota</taxon>
        <taxon>Fungi</taxon>
        <taxon>Dikarya</taxon>
        <taxon>Ascomycota</taxon>
        <taxon>Pezizomycotina</taxon>
        <taxon>Dothideomycetes</taxon>
        <taxon>Pleosporomycetidae</taxon>
        <taxon>Pleosporales</taxon>
        <taxon>Lophiotremataceae</taxon>
        <taxon>Lophiotrema</taxon>
    </lineage>
</organism>
<sequence>MAGLNTVFRFLDLPGEIRNRIYDVLLCSFDDLQLDSPEMIYHRAKHGLLAPQITDITQASHSVETAILRTSKQVHREAYDVMVKTNRFVHVESRGLPLSQIILMDYQVPVVTMDRAHADQFQGYLLYLSMTASHGSLSGGYGPFFNFMLLGRDWDRFCEALADRPEFTDGANAMLWMNRFPLTLPSWKDSIMPYFSEKIQKELLSPVRKHLRDFSSFGIVGTVDRKLADTVRKEIGRQEWTDPQAFIDHVQLLKDRGNQHHSRGERQDALREWGHAISVIDRVQNSRSWDQLKTKGRVKFADDIIKLQFLCFLNSAHIHVSIMQQGNGPEDITVLSRGEMATKDLKRCKEIAEDHVMRNGGTWQPSNAQIAKCFYRQAMVYRMMKVDGMSHLGLDFINMAFQYAPEESAVFQKEKDKILEWRNEEEARGVSDSDPLPGLHEALGDLDEDELETQMEEKRTTSQPRLTWDNPNMRSLHKRYWAKHHRDFSQASFSHMQEWSSNSNDPFVRYCIANGYLHTPPLNEDELLDNEIHPILARENWLIESDISIDWFVHLRYGELCHDDVGRLYIEASHTQHTELPRLRAIVRKDLRALAGKIRFTWLSNRTPGLDWLTGTAGLTQLSVKYMIDIYEADLDESPDQTFWLCGEAIEEVGTPTICLPIDMYYATLASQGNPMLYQSTLFRRYLGQAIILVHEIAHAVGILWGQSSADGIEVLHSHSDAFPELGLSWERHVFGGKLGCELTGPSMAMTIEDSYPSDGQMTSTPMVTFLKMDYVNQFFLKKTWEHLDQVREKLYAPTIDRSDEFFRFGRFLDGGFTYVVYINEDTVPDEYMYHRLQERENVVITWEQNAARKYHLAEVVRYYRKIWKLEQADAWASGTYPAWLAEPHFYHYLTGAWASFTSPVLAAKGLPGMQPRHHVVTLRSMKGSHLDQP</sequence>